<dbReference type="AlphaFoldDB" id="A0A137RLF7"/>
<name>A0A137RLF7_9FLAO</name>
<dbReference type="Pfam" id="PF06841">
    <property type="entry name" value="Phage_T4_gp19"/>
    <property type="match status" value="1"/>
</dbReference>
<comment type="caution">
    <text evidence="1">The sequence shown here is derived from an EMBL/GenBank/DDBJ whole genome shotgun (WGS) entry which is preliminary data.</text>
</comment>
<dbReference type="EMBL" id="JRWG01000001">
    <property type="protein sequence ID" value="KXO01033.1"/>
    <property type="molecule type" value="Genomic_DNA"/>
</dbReference>
<evidence type="ECO:0000313" key="1">
    <source>
        <dbReference type="EMBL" id="KXO01033.1"/>
    </source>
</evidence>
<accession>A0A137RLF7</accession>
<dbReference type="GO" id="GO:0005198">
    <property type="term" value="F:structural molecule activity"/>
    <property type="evidence" value="ECO:0007669"/>
    <property type="project" value="InterPro"/>
</dbReference>
<organism evidence="1 2">
    <name type="scientific">Aequorivita aquimaris</name>
    <dbReference type="NCBI Taxonomy" id="1548749"/>
    <lineage>
        <taxon>Bacteria</taxon>
        <taxon>Pseudomonadati</taxon>
        <taxon>Bacteroidota</taxon>
        <taxon>Flavobacteriia</taxon>
        <taxon>Flavobacteriales</taxon>
        <taxon>Flavobacteriaceae</taxon>
        <taxon>Aequorivita</taxon>
    </lineage>
</organism>
<sequence length="145" mass="16451">MANTYPLVKFHFSVDWGGTNIGFTEVSGLDVETELIEYRHGASPEYSKIKMPGMQKYSNITLKRGSFANDNEFYKWWNTVSLNKIERRDITISLLNEEHAPVIVWKVKNAFPIKVQSTDLKGDGNETAIETLEIAHEGLTIQNGD</sequence>
<gene>
    <name evidence="1" type="ORF">LS48_00710</name>
</gene>
<evidence type="ECO:0000313" key="2">
    <source>
        <dbReference type="Proteomes" id="UP000070138"/>
    </source>
</evidence>
<dbReference type="STRING" id="1548749.LS48_00710"/>
<dbReference type="NCBIfam" id="TIGR02241">
    <property type="entry name" value="conserved hypothetical phage tail region protein"/>
    <property type="match status" value="1"/>
</dbReference>
<dbReference type="RefSeq" id="WP_045079899.1">
    <property type="nucleotide sequence ID" value="NZ_JRWG01000001.1"/>
</dbReference>
<dbReference type="PATRIC" id="fig|1548749.3.peg.152"/>
<dbReference type="OrthoDB" id="73314at2"/>
<proteinExistence type="predicted"/>
<dbReference type="PANTHER" id="PTHR38009:SF1">
    <property type="entry name" value="CONSERVED HYPOTHETICAL PHAGE TAIL PROTEIN"/>
    <property type="match status" value="1"/>
</dbReference>
<dbReference type="PANTHER" id="PTHR38009">
    <property type="entry name" value="CONSERVED HYPOTHETICAL PHAGE TAIL PROTEIN"/>
    <property type="match status" value="1"/>
</dbReference>
<reference evidence="1 2" key="2">
    <citation type="journal article" date="2016" name="Int. J. Syst. Evol. Microbiol.">
        <title>Vitellibacter aquimaris sp. nov., a marine bacterium isolated from seawater.</title>
        <authorList>
            <person name="Thevarajoo S."/>
            <person name="Selvaratnam C."/>
            <person name="Goh K.M."/>
            <person name="Hong K.W."/>
            <person name="Chan X.Y."/>
            <person name="Chan K.G."/>
            <person name="Chong C.S."/>
        </authorList>
    </citation>
    <scope>NUCLEOTIDE SEQUENCE [LARGE SCALE GENOMIC DNA]</scope>
    <source>
        <strain evidence="1 2">D-24</strain>
    </source>
</reference>
<protein>
    <submittedName>
        <fullName evidence="1">Phage tail protein</fullName>
    </submittedName>
</protein>
<dbReference type="InterPro" id="IPR010667">
    <property type="entry name" value="Phage_T4_Gp19"/>
</dbReference>
<dbReference type="InterPro" id="IPR011747">
    <property type="entry name" value="CHP02241"/>
</dbReference>
<keyword evidence="2" id="KW-1185">Reference proteome</keyword>
<dbReference type="Proteomes" id="UP000070138">
    <property type="component" value="Unassembled WGS sequence"/>
</dbReference>
<reference evidence="2" key="1">
    <citation type="submission" date="2014-10" db="EMBL/GenBank/DDBJ databases">
        <title>Genome sequencing of Vitellibacter sp. D-24.</title>
        <authorList>
            <person name="Thevarajoo S."/>
            <person name="Selvaratnam C."/>
            <person name="Goh K.M."/>
            <person name="Chong C.S."/>
        </authorList>
    </citation>
    <scope>NUCLEOTIDE SEQUENCE [LARGE SCALE GENOMIC DNA]</scope>
    <source>
        <strain evidence="2">D-24</strain>
    </source>
</reference>